<proteinExistence type="predicted"/>
<keyword evidence="4" id="KW-1185">Reference proteome</keyword>
<reference evidence="2" key="3">
    <citation type="submission" date="2016-07" db="EMBL/GenBank/DDBJ databases">
        <title>Evolution of pathogenesis and genome organization in the Tremellales.</title>
        <authorList>
            <person name="Cuomo C."/>
            <person name="Litvintseva A."/>
            <person name="Heitman J."/>
            <person name="Chen Y."/>
            <person name="Sun S."/>
            <person name="Springer D."/>
            <person name="Dromer F."/>
            <person name="Young S."/>
            <person name="Zeng Q."/>
            <person name="Chapman S."/>
            <person name="Gujja S."/>
            <person name="Saif S."/>
            <person name="Birren B."/>
        </authorList>
    </citation>
    <scope>NUCLEOTIDE SEQUENCE</scope>
    <source>
        <strain evidence="2">CBS 10737</strain>
    </source>
</reference>
<protein>
    <submittedName>
        <fullName evidence="2">Uncharacterized protein</fullName>
    </submittedName>
</protein>
<evidence type="ECO:0000313" key="4">
    <source>
        <dbReference type="Proteomes" id="UP000094020"/>
    </source>
</evidence>
<gene>
    <name evidence="2" type="ORF">I206_05510</name>
    <name evidence="3" type="ORF">I206_106947</name>
</gene>
<dbReference type="EMBL" id="CP144528">
    <property type="protein sequence ID" value="WWC72983.1"/>
    <property type="molecule type" value="Genomic_DNA"/>
</dbReference>
<dbReference type="KEGG" id="kpin:30173879"/>
<dbReference type="Proteomes" id="UP000094020">
    <property type="component" value="Chromosome 10"/>
</dbReference>
<feature type="region of interest" description="Disordered" evidence="1">
    <location>
        <begin position="1"/>
        <end position="67"/>
    </location>
</feature>
<dbReference type="GeneID" id="30173879"/>
<reference evidence="3" key="2">
    <citation type="submission" date="2013-07" db="EMBL/GenBank/DDBJ databases">
        <authorList>
            <consortium name="The Broad Institute Genome Sequencing Platform"/>
            <person name="Cuomo C."/>
            <person name="Litvintseva A."/>
            <person name="Chen Y."/>
            <person name="Heitman J."/>
            <person name="Sun S."/>
            <person name="Springer D."/>
            <person name="Dromer F."/>
            <person name="Young S.K."/>
            <person name="Zeng Q."/>
            <person name="Gargeya S."/>
            <person name="Fitzgerald M."/>
            <person name="Abouelleil A."/>
            <person name="Alvarado L."/>
            <person name="Berlin A.M."/>
            <person name="Chapman S.B."/>
            <person name="Dewar J."/>
            <person name="Goldberg J."/>
            <person name="Griggs A."/>
            <person name="Gujja S."/>
            <person name="Hansen M."/>
            <person name="Howarth C."/>
            <person name="Imamovic A."/>
            <person name="Larimer J."/>
            <person name="McCowan C."/>
            <person name="Murphy C."/>
            <person name="Pearson M."/>
            <person name="Priest M."/>
            <person name="Roberts A."/>
            <person name="Saif S."/>
            <person name="Shea T."/>
            <person name="Sykes S."/>
            <person name="Wortman J."/>
            <person name="Nusbaum C."/>
            <person name="Birren B."/>
        </authorList>
    </citation>
    <scope>NUCLEOTIDE SEQUENCE</scope>
    <source>
        <strain evidence="3">CBS 10737</strain>
    </source>
</reference>
<reference evidence="2" key="1">
    <citation type="submission" date="2013-07" db="EMBL/GenBank/DDBJ databases">
        <title>The Genome Sequence of Cryptococcus pinus CBS10737.</title>
        <authorList>
            <consortium name="The Broad Institute Genome Sequencing Platform"/>
            <person name="Cuomo C."/>
            <person name="Litvintseva A."/>
            <person name="Chen Y."/>
            <person name="Heitman J."/>
            <person name="Sun S."/>
            <person name="Springer D."/>
            <person name="Dromer F."/>
            <person name="Young S.K."/>
            <person name="Zeng Q."/>
            <person name="Gargeya S."/>
            <person name="Fitzgerald M."/>
            <person name="Abouelleil A."/>
            <person name="Alvarado L."/>
            <person name="Berlin A.M."/>
            <person name="Chapman S.B."/>
            <person name="Dewar J."/>
            <person name="Goldberg J."/>
            <person name="Griggs A."/>
            <person name="Gujja S."/>
            <person name="Hansen M."/>
            <person name="Howarth C."/>
            <person name="Imamovic A."/>
            <person name="Larimer J."/>
            <person name="McCowan C."/>
            <person name="Murphy C."/>
            <person name="Pearson M."/>
            <person name="Priest M."/>
            <person name="Roberts A."/>
            <person name="Saif S."/>
            <person name="Shea T."/>
            <person name="Sykes S."/>
            <person name="Wortman J."/>
            <person name="Nusbaum C."/>
            <person name="Birren B."/>
        </authorList>
    </citation>
    <scope>NUCLEOTIDE SEQUENCE [LARGE SCALE GENOMIC DNA]</scope>
    <source>
        <strain evidence="2">CBS 10737</strain>
    </source>
</reference>
<sequence length="411" mass="47948">MPPHYDNIWKSGRRSGQSTSSSSSALGEDINRLSFSSPVPGKISLSHPNHEMAHSYQTNDRPTTNVEETKKQLQEWQASPHRIKLKNCSCLKISSERKLITSQDYMEYNFERFHKVLFKIINKSINEKTKGWEKIIEIVELNIRLLRERGYELFHFFGKQSTSINEKCKNINIFLSIPSTSTKDEGDNRENNIQIGHKTLSEILIQIKSNEIIENVAFRFLKEDKNDWILLHPFNYLSKFGENKIRLNIFDNKLKNKNKNWKLIENLILTKISILKPNLIIESVKIIPIISRTILELKNNENKKVFEFEFQLLFRKTSNCGLIDIIRIGLKVGDNFKIQGFNSTSDDPQTSQINDEKLDIGAVVLLEIRRNRVINSSVMYEGDWPIVHSYRDWIPVPDFTGLERLIRTDKR</sequence>
<evidence type="ECO:0000313" key="2">
    <source>
        <dbReference type="EMBL" id="OCF48729.1"/>
    </source>
</evidence>
<name>A0A1B9HZL5_9TREE</name>
<accession>A0A1B9HZL5</accession>
<dbReference type="RefSeq" id="XP_019009948.1">
    <property type="nucleotide sequence ID" value="XM_019157230.1"/>
</dbReference>
<feature type="compositionally biased region" description="Polar residues" evidence="1">
    <location>
        <begin position="55"/>
        <end position="66"/>
    </location>
</feature>
<dbReference type="EMBL" id="KI894013">
    <property type="protein sequence ID" value="OCF48729.1"/>
    <property type="molecule type" value="Genomic_DNA"/>
</dbReference>
<dbReference type="OrthoDB" id="2564154at2759"/>
<organism evidence="2">
    <name type="scientific">Kwoniella pini CBS 10737</name>
    <dbReference type="NCBI Taxonomy" id="1296096"/>
    <lineage>
        <taxon>Eukaryota</taxon>
        <taxon>Fungi</taxon>
        <taxon>Dikarya</taxon>
        <taxon>Basidiomycota</taxon>
        <taxon>Agaricomycotina</taxon>
        <taxon>Tremellomycetes</taxon>
        <taxon>Tremellales</taxon>
        <taxon>Cryptococcaceae</taxon>
        <taxon>Kwoniella</taxon>
    </lineage>
</organism>
<reference evidence="3" key="4">
    <citation type="submission" date="2024-02" db="EMBL/GenBank/DDBJ databases">
        <title>Comparative genomics of Cryptococcus and Kwoniella reveals pathogenesis evolution and contrasting modes of karyotype evolution via chromosome fusion or intercentromeric recombination.</title>
        <authorList>
            <person name="Coelho M.A."/>
            <person name="David-Palma M."/>
            <person name="Shea T."/>
            <person name="Bowers K."/>
            <person name="McGinley-Smith S."/>
            <person name="Mohammad A.W."/>
            <person name="Gnirke A."/>
            <person name="Yurkov A.M."/>
            <person name="Nowrousian M."/>
            <person name="Sun S."/>
            <person name="Cuomo C.A."/>
            <person name="Heitman J."/>
        </authorList>
    </citation>
    <scope>NUCLEOTIDE SEQUENCE</scope>
    <source>
        <strain evidence="3">CBS 10737</strain>
    </source>
</reference>
<evidence type="ECO:0000313" key="3">
    <source>
        <dbReference type="EMBL" id="WWC72983.1"/>
    </source>
</evidence>
<evidence type="ECO:0000256" key="1">
    <source>
        <dbReference type="SAM" id="MobiDB-lite"/>
    </source>
</evidence>
<dbReference type="AlphaFoldDB" id="A0A1B9HZL5"/>
<feature type="compositionally biased region" description="Low complexity" evidence="1">
    <location>
        <begin position="14"/>
        <end position="24"/>
    </location>
</feature>